<dbReference type="Proteomes" id="UP001233172">
    <property type="component" value="Unassembled WGS sequence"/>
</dbReference>
<feature type="transmembrane region" description="Helical" evidence="9">
    <location>
        <begin position="117"/>
        <end position="138"/>
    </location>
</feature>
<proteinExistence type="predicted"/>
<dbReference type="AlphaFoldDB" id="A0AAD8BK52"/>
<feature type="compositionally biased region" description="Polar residues" evidence="8">
    <location>
        <begin position="298"/>
        <end position="313"/>
    </location>
</feature>
<feature type="transmembrane region" description="Helical" evidence="9">
    <location>
        <begin position="79"/>
        <end position="97"/>
    </location>
</feature>
<feature type="transmembrane region" description="Helical" evidence="9">
    <location>
        <begin position="159"/>
        <end position="178"/>
    </location>
</feature>
<comment type="caution">
    <text evidence="11">The sequence shown here is derived from an EMBL/GenBank/DDBJ whole genome shotgun (WGS) entry which is preliminary data.</text>
</comment>
<evidence type="ECO:0000313" key="11">
    <source>
        <dbReference type="EMBL" id="KAK0055493.1"/>
    </source>
</evidence>
<keyword evidence="6 11" id="KW-0675">Receptor</keyword>
<evidence type="ECO:0000256" key="5">
    <source>
        <dbReference type="ARBA" id="ARBA00023136"/>
    </source>
</evidence>
<evidence type="ECO:0000256" key="3">
    <source>
        <dbReference type="ARBA" id="ARBA00022989"/>
    </source>
</evidence>
<reference evidence="11" key="1">
    <citation type="journal article" date="2023" name="PLoS Negl. Trop. Dis.">
        <title>A genome sequence for Biomphalaria pfeifferi, the major vector snail for the human-infecting parasite Schistosoma mansoni.</title>
        <authorList>
            <person name="Bu L."/>
            <person name="Lu L."/>
            <person name="Laidemitt M.R."/>
            <person name="Zhang S.M."/>
            <person name="Mutuku M."/>
            <person name="Mkoji G."/>
            <person name="Steinauer M."/>
            <person name="Loker E.S."/>
        </authorList>
    </citation>
    <scope>NUCLEOTIDE SEQUENCE</scope>
    <source>
        <strain evidence="11">KasaAsao</strain>
    </source>
</reference>
<evidence type="ECO:0000256" key="4">
    <source>
        <dbReference type="ARBA" id="ARBA00023040"/>
    </source>
</evidence>
<dbReference type="CDD" id="cd00637">
    <property type="entry name" value="7tm_classA_rhodopsin-like"/>
    <property type="match status" value="1"/>
</dbReference>
<comment type="subcellular location">
    <subcellularLocation>
        <location evidence="1">Membrane</location>
        <topology evidence="1">Multi-pass membrane protein</topology>
    </subcellularLocation>
</comment>
<feature type="compositionally biased region" description="Polar residues" evidence="8">
    <location>
        <begin position="401"/>
        <end position="415"/>
    </location>
</feature>
<feature type="transmembrane region" description="Helical" evidence="9">
    <location>
        <begin position="593"/>
        <end position="615"/>
    </location>
</feature>
<sequence>MMGSTAEEPDEMLTISNNETRNYTDDEIYMHLEKLQEKATLIMIPSMIYLIILSIVGFIGNSLVIFVYSQKFKRTPTRIFILSIASFDLITNVVAIPGEIYDMFHLWDFDKPHVCKIRLFFNAFTTMVAAMVLVAVAVTRYRKICRPFKWQINVTHAKILSVSLALASLLFSIPYAVINGRQTKPTPTPGIHGYECTIDDAYRDTKWPLMNAAFFIFLFIVCSTPLIVLYILIGIQAWKHRHMHGTGKAKADNSSDKESSSEVSSKLTKESRGSLPVVGSRSRSFVRKDSGNPENVVKKQSNPESGTPKSNNHAKLEDRSNSNKVSKSRCVIESGDVRSSNESGNVIASMFRELTVKLKSAPPDEQEKRCHHKTSVTFNEVVESFVEPICQRELSCEKDQPMSTNNTTESPNRSQTDVDDEEKSLQEARSDFAKAMQWIDLTYCKPTTENSGDQTDFDSASGSGLLSKKNSIISFRKISRDNSFQRKSRKFKDVVNDTLVRARKSAKDREAAKNDIQKVAILEDVHDGDKLCVKDGDMKAEHFEPTQDDSTSSAISAEVSPTSRKVSEITIPDNRRPSVKETQRARGVSRTTVMLIIISLIYVLGFLPYLALAFFKNLAPDS</sequence>
<keyword evidence="7" id="KW-0807">Transducer</keyword>
<dbReference type="GO" id="GO:0004930">
    <property type="term" value="F:G protein-coupled receptor activity"/>
    <property type="evidence" value="ECO:0007669"/>
    <property type="project" value="UniProtKB-KW"/>
</dbReference>
<accession>A0AAD8BK52</accession>
<name>A0AAD8BK52_BIOPF</name>
<dbReference type="InterPro" id="IPR017452">
    <property type="entry name" value="GPCR_Rhodpsn_7TM"/>
</dbReference>
<reference evidence="11" key="2">
    <citation type="submission" date="2023-04" db="EMBL/GenBank/DDBJ databases">
        <authorList>
            <person name="Bu L."/>
            <person name="Lu L."/>
            <person name="Laidemitt M.R."/>
            <person name="Zhang S.M."/>
            <person name="Mutuku M."/>
            <person name="Mkoji G."/>
            <person name="Steinauer M."/>
            <person name="Loker E.S."/>
        </authorList>
    </citation>
    <scope>NUCLEOTIDE SEQUENCE</scope>
    <source>
        <strain evidence="11">KasaAsao</strain>
        <tissue evidence="11">Whole Snail</tissue>
    </source>
</reference>
<feature type="domain" description="G-protein coupled receptors family 1 profile" evidence="10">
    <location>
        <begin position="60"/>
        <end position="232"/>
    </location>
</feature>
<keyword evidence="12" id="KW-1185">Reference proteome</keyword>
<feature type="region of interest" description="Disordered" evidence="8">
    <location>
        <begin position="246"/>
        <end position="329"/>
    </location>
</feature>
<evidence type="ECO:0000313" key="12">
    <source>
        <dbReference type="Proteomes" id="UP001233172"/>
    </source>
</evidence>
<dbReference type="Gene3D" id="1.20.1070.10">
    <property type="entry name" value="Rhodopsin 7-helix transmembrane proteins"/>
    <property type="match status" value="1"/>
</dbReference>
<gene>
    <name evidence="11" type="ORF">Bpfe_015004</name>
</gene>
<evidence type="ECO:0000259" key="10">
    <source>
        <dbReference type="PROSITE" id="PS50262"/>
    </source>
</evidence>
<dbReference type="PANTHER" id="PTHR24243:SF208">
    <property type="entry name" value="PYROKININ-1 RECEPTOR"/>
    <property type="match status" value="1"/>
</dbReference>
<evidence type="ECO:0000256" key="6">
    <source>
        <dbReference type="ARBA" id="ARBA00023170"/>
    </source>
</evidence>
<dbReference type="PANTHER" id="PTHR24243">
    <property type="entry name" value="G-PROTEIN COUPLED RECEPTOR"/>
    <property type="match status" value="1"/>
</dbReference>
<dbReference type="EMBL" id="JASAOG010000069">
    <property type="protein sequence ID" value="KAK0055493.1"/>
    <property type="molecule type" value="Genomic_DNA"/>
</dbReference>
<dbReference type="Pfam" id="PF00001">
    <property type="entry name" value="7tm_1"/>
    <property type="match status" value="1"/>
</dbReference>
<feature type="region of interest" description="Disordered" evidence="8">
    <location>
        <begin position="396"/>
        <end position="427"/>
    </location>
</feature>
<keyword evidence="5 9" id="KW-0472">Membrane</keyword>
<keyword evidence="4" id="KW-0297">G-protein coupled receptor</keyword>
<evidence type="ECO:0000256" key="9">
    <source>
        <dbReference type="SAM" id="Phobius"/>
    </source>
</evidence>
<feature type="compositionally biased region" description="Basic and acidic residues" evidence="8">
    <location>
        <begin position="249"/>
        <end position="260"/>
    </location>
</feature>
<dbReference type="SUPFAM" id="SSF81321">
    <property type="entry name" value="Family A G protein-coupled receptor-like"/>
    <property type="match status" value="1"/>
</dbReference>
<organism evidence="11 12">
    <name type="scientific">Biomphalaria pfeifferi</name>
    <name type="common">Bloodfluke planorb</name>
    <name type="synonym">Freshwater snail</name>
    <dbReference type="NCBI Taxonomy" id="112525"/>
    <lineage>
        <taxon>Eukaryota</taxon>
        <taxon>Metazoa</taxon>
        <taxon>Spiralia</taxon>
        <taxon>Lophotrochozoa</taxon>
        <taxon>Mollusca</taxon>
        <taxon>Gastropoda</taxon>
        <taxon>Heterobranchia</taxon>
        <taxon>Euthyneura</taxon>
        <taxon>Panpulmonata</taxon>
        <taxon>Hygrophila</taxon>
        <taxon>Lymnaeoidea</taxon>
        <taxon>Planorbidae</taxon>
        <taxon>Biomphalaria</taxon>
    </lineage>
</organism>
<evidence type="ECO:0000256" key="1">
    <source>
        <dbReference type="ARBA" id="ARBA00004141"/>
    </source>
</evidence>
<evidence type="ECO:0000256" key="7">
    <source>
        <dbReference type="ARBA" id="ARBA00023224"/>
    </source>
</evidence>
<dbReference type="PRINTS" id="PR00237">
    <property type="entry name" value="GPCRRHODOPSN"/>
</dbReference>
<dbReference type="PROSITE" id="PS50262">
    <property type="entry name" value="G_PROTEIN_RECEP_F1_2"/>
    <property type="match status" value="1"/>
</dbReference>
<feature type="transmembrane region" description="Helical" evidence="9">
    <location>
        <begin position="47"/>
        <end position="67"/>
    </location>
</feature>
<keyword evidence="3 9" id="KW-1133">Transmembrane helix</keyword>
<dbReference type="InterPro" id="IPR000276">
    <property type="entry name" value="GPCR_Rhodpsn"/>
</dbReference>
<keyword evidence="2 9" id="KW-0812">Transmembrane</keyword>
<dbReference type="GO" id="GO:0016020">
    <property type="term" value="C:membrane"/>
    <property type="evidence" value="ECO:0007669"/>
    <property type="project" value="UniProtKB-SubCell"/>
</dbReference>
<feature type="non-terminal residue" evidence="11">
    <location>
        <position position="622"/>
    </location>
</feature>
<evidence type="ECO:0000256" key="8">
    <source>
        <dbReference type="SAM" id="MobiDB-lite"/>
    </source>
</evidence>
<feature type="transmembrane region" description="Helical" evidence="9">
    <location>
        <begin position="212"/>
        <end position="233"/>
    </location>
</feature>
<evidence type="ECO:0000256" key="2">
    <source>
        <dbReference type="ARBA" id="ARBA00022692"/>
    </source>
</evidence>
<protein>
    <submittedName>
        <fullName evidence="11">Muscarinic acetylcholine receptor gar-3</fullName>
    </submittedName>
</protein>